<evidence type="ECO:0000313" key="3">
    <source>
        <dbReference type="EMBL" id="KAF2793755.1"/>
    </source>
</evidence>
<proteinExistence type="predicted"/>
<keyword evidence="4" id="KW-1185">Reference proteome</keyword>
<gene>
    <name evidence="3" type="ORF">K505DRAFT_325249</name>
</gene>
<feature type="chain" id="PRO_5025639171" evidence="2">
    <location>
        <begin position="27"/>
        <end position="337"/>
    </location>
</feature>
<dbReference type="AlphaFoldDB" id="A0A6A6XCW5"/>
<feature type="transmembrane region" description="Helical" evidence="1">
    <location>
        <begin position="281"/>
        <end position="299"/>
    </location>
</feature>
<feature type="signal peptide" evidence="2">
    <location>
        <begin position="1"/>
        <end position="26"/>
    </location>
</feature>
<evidence type="ECO:0000256" key="1">
    <source>
        <dbReference type="SAM" id="Phobius"/>
    </source>
</evidence>
<feature type="transmembrane region" description="Helical" evidence="1">
    <location>
        <begin position="189"/>
        <end position="211"/>
    </location>
</feature>
<protein>
    <submittedName>
        <fullName evidence="3">Uncharacterized protein</fullName>
    </submittedName>
</protein>
<feature type="transmembrane region" description="Helical" evidence="1">
    <location>
        <begin position="305"/>
        <end position="325"/>
    </location>
</feature>
<keyword evidence="2" id="KW-0732">Signal</keyword>
<reference evidence="3" key="1">
    <citation type="journal article" date="2020" name="Stud. Mycol.">
        <title>101 Dothideomycetes genomes: a test case for predicting lifestyles and emergence of pathogens.</title>
        <authorList>
            <person name="Haridas S."/>
            <person name="Albert R."/>
            <person name="Binder M."/>
            <person name="Bloem J."/>
            <person name="Labutti K."/>
            <person name="Salamov A."/>
            <person name="Andreopoulos B."/>
            <person name="Baker S."/>
            <person name="Barry K."/>
            <person name="Bills G."/>
            <person name="Bluhm B."/>
            <person name="Cannon C."/>
            <person name="Castanera R."/>
            <person name="Culley D."/>
            <person name="Daum C."/>
            <person name="Ezra D."/>
            <person name="Gonzalez J."/>
            <person name="Henrissat B."/>
            <person name="Kuo A."/>
            <person name="Liang C."/>
            <person name="Lipzen A."/>
            <person name="Lutzoni F."/>
            <person name="Magnuson J."/>
            <person name="Mondo S."/>
            <person name="Nolan M."/>
            <person name="Ohm R."/>
            <person name="Pangilinan J."/>
            <person name="Park H.-J."/>
            <person name="Ramirez L."/>
            <person name="Alfaro M."/>
            <person name="Sun H."/>
            <person name="Tritt A."/>
            <person name="Yoshinaga Y."/>
            <person name="Zwiers L.-H."/>
            <person name="Turgeon B."/>
            <person name="Goodwin S."/>
            <person name="Spatafora J."/>
            <person name="Crous P."/>
            <person name="Grigoriev I."/>
        </authorList>
    </citation>
    <scope>NUCLEOTIDE SEQUENCE</scope>
    <source>
        <strain evidence="3">CBS 109.77</strain>
    </source>
</reference>
<keyword evidence="1" id="KW-1133">Transmembrane helix</keyword>
<keyword evidence="1" id="KW-0812">Transmembrane</keyword>
<feature type="transmembrane region" description="Helical" evidence="1">
    <location>
        <begin position="151"/>
        <end position="177"/>
    </location>
</feature>
<organism evidence="3 4">
    <name type="scientific">Melanomma pulvis-pyrius CBS 109.77</name>
    <dbReference type="NCBI Taxonomy" id="1314802"/>
    <lineage>
        <taxon>Eukaryota</taxon>
        <taxon>Fungi</taxon>
        <taxon>Dikarya</taxon>
        <taxon>Ascomycota</taxon>
        <taxon>Pezizomycotina</taxon>
        <taxon>Dothideomycetes</taxon>
        <taxon>Pleosporomycetidae</taxon>
        <taxon>Pleosporales</taxon>
        <taxon>Melanommataceae</taxon>
        <taxon>Melanomma</taxon>
    </lineage>
</organism>
<name>A0A6A6XCW5_9PLEO</name>
<sequence length="337" mass="37881">MAPLPTPRSISIATFTLLLLITSAEGFCPENAADFLIYSPFQPYFTWPWWNNSRQSCWTAADCLLQSAGESRKQQFGATALVMGLIPLVLKDVAWPQRRVVHVTEPLNIFVEILVLALGLVPEETGSLRETRALSRENNMLARRVWKLPRVVIAFWIAMSCIGVLTSYGALAVMEIYSKRSALGCPFPVWVVCWYVVGLAPATVHALFAALRKHRVKKQEEKHGEPQQGTAQWKALIPEEQYEMEEREASQARQKPREPKKSVVQAVQGANEEWPVQLSWGLYYIAGTLIYTSIMAVTVAELLCWILVGFAVDGFSKLLAFFLCLSFEKTGLREEEG</sequence>
<evidence type="ECO:0000313" key="4">
    <source>
        <dbReference type="Proteomes" id="UP000799757"/>
    </source>
</evidence>
<keyword evidence="1" id="KW-0472">Membrane</keyword>
<dbReference type="OrthoDB" id="4435313at2759"/>
<evidence type="ECO:0000256" key="2">
    <source>
        <dbReference type="SAM" id="SignalP"/>
    </source>
</evidence>
<dbReference type="EMBL" id="MU001915">
    <property type="protein sequence ID" value="KAF2793755.1"/>
    <property type="molecule type" value="Genomic_DNA"/>
</dbReference>
<dbReference type="Proteomes" id="UP000799757">
    <property type="component" value="Unassembled WGS sequence"/>
</dbReference>
<accession>A0A6A6XCW5</accession>